<accession>X0VMD3</accession>
<reference evidence="1" key="1">
    <citation type="journal article" date="2014" name="Front. Microbiol.">
        <title>High frequency of phylogenetically diverse reductive dehalogenase-homologous genes in deep subseafloor sedimentary metagenomes.</title>
        <authorList>
            <person name="Kawai M."/>
            <person name="Futagami T."/>
            <person name="Toyoda A."/>
            <person name="Takaki Y."/>
            <person name="Nishi S."/>
            <person name="Hori S."/>
            <person name="Arai W."/>
            <person name="Tsubouchi T."/>
            <person name="Morono Y."/>
            <person name="Uchiyama I."/>
            <person name="Ito T."/>
            <person name="Fujiyama A."/>
            <person name="Inagaki F."/>
            <person name="Takami H."/>
        </authorList>
    </citation>
    <scope>NUCLEOTIDE SEQUENCE</scope>
    <source>
        <strain evidence="1">Expedition CK06-06</strain>
    </source>
</reference>
<dbReference type="EMBL" id="BARS01030237">
    <property type="protein sequence ID" value="GAG19494.1"/>
    <property type="molecule type" value="Genomic_DNA"/>
</dbReference>
<gene>
    <name evidence="1" type="ORF">S01H1_47176</name>
</gene>
<dbReference type="AlphaFoldDB" id="X0VMD3"/>
<protein>
    <submittedName>
        <fullName evidence="1">Uncharacterized protein</fullName>
    </submittedName>
</protein>
<comment type="caution">
    <text evidence="1">The sequence shown here is derived from an EMBL/GenBank/DDBJ whole genome shotgun (WGS) entry which is preliminary data.</text>
</comment>
<name>X0VMD3_9ZZZZ</name>
<evidence type="ECO:0000313" key="1">
    <source>
        <dbReference type="EMBL" id="GAG19494.1"/>
    </source>
</evidence>
<organism evidence="1">
    <name type="scientific">marine sediment metagenome</name>
    <dbReference type="NCBI Taxonomy" id="412755"/>
    <lineage>
        <taxon>unclassified sequences</taxon>
        <taxon>metagenomes</taxon>
        <taxon>ecological metagenomes</taxon>
    </lineage>
</organism>
<sequence length="66" mass="7634">MPLNKLLYDSDNLFFVFGLALRYPKRKVQECSVVYLQPFLVTVQKCEQGCDGNSLIAILKRMILDH</sequence>
<proteinExistence type="predicted"/>